<accession>A0ACB9HB66</accession>
<reference evidence="1 2" key="2">
    <citation type="journal article" date="2022" name="Mol. Ecol. Resour.">
        <title>The genomes of chicory, endive, great burdock and yacon provide insights into Asteraceae paleo-polyploidization history and plant inulin production.</title>
        <authorList>
            <person name="Fan W."/>
            <person name="Wang S."/>
            <person name="Wang H."/>
            <person name="Wang A."/>
            <person name="Jiang F."/>
            <person name="Liu H."/>
            <person name="Zhao H."/>
            <person name="Xu D."/>
            <person name="Zhang Y."/>
        </authorList>
    </citation>
    <scope>NUCLEOTIDE SEQUENCE [LARGE SCALE GENOMIC DNA]</scope>
    <source>
        <strain evidence="2">cv. Yunnan</strain>
        <tissue evidence="1">Leaves</tissue>
    </source>
</reference>
<dbReference type="Proteomes" id="UP001056120">
    <property type="component" value="Linkage Group LG12"/>
</dbReference>
<protein>
    <submittedName>
        <fullName evidence="1">Uncharacterized protein</fullName>
    </submittedName>
</protein>
<evidence type="ECO:0000313" key="2">
    <source>
        <dbReference type="Proteomes" id="UP001056120"/>
    </source>
</evidence>
<reference evidence="2" key="1">
    <citation type="journal article" date="2022" name="Mol. Ecol. Resour.">
        <title>The genomes of chicory, endive, great burdock and yacon provide insights into Asteraceae palaeo-polyploidization history and plant inulin production.</title>
        <authorList>
            <person name="Fan W."/>
            <person name="Wang S."/>
            <person name="Wang H."/>
            <person name="Wang A."/>
            <person name="Jiang F."/>
            <person name="Liu H."/>
            <person name="Zhao H."/>
            <person name="Xu D."/>
            <person name="Zhang Y."/>
        </authorList>
    </citation>
    <scope>NUCLEOTIDE SEQUENCE [LARGE SCALE GENOMIC DNA]</scope>
    <source>
        <strain evidence="2">cv. Yunnan</strain>
    </source>
</reference>
<organism evidence="1 2">
    <name type="scientific">Smallanthus sonchifolius</name>
    <dbReference type="NCBI Taxonomy" id="185202"/>
    <lineage>
        <taxon>Eukaryota</taxon>
        <taxon>Viridiplantae</taxon>
        <taxon>Streptophyta</taxon>
        <taxon>Embryophyta</taxon>
        <taxon>Tracheophyta</taxon>
        <taxon>Spermatophyta</taxon>
        <taxon>Magnoliopsida</taxon>
        <taxon>eudicotyledons</taxon>
        <taxon>Gunneridae</taxon>
        <taxon>Pentapetalae</taxon>
        <taxon>asterids</taxon>
        <taxon>campanulids</taxon>
        <taxon>Asterales</taxon>
        <taxon>Asteraceae</taxon>
        <taxon>Asteroideae</taxon>
        <taxon>Heliantheae alliance</taxon>
        <taxon>Millerieae</taxon>
        <taxon>Smallanthus</taxon>
    </lineage>
</organism>
<evidence type="ECO:0000313" key="1">
    <source>
        <dbReference type="EMBL" id="KAI3793019.1"/>
    </source>
</evidence>
<dbReference type="EMBL" id="CM042029">
    <property type="protein sequence ID" value="KAI3793019.1"/>
    <property type="molecule type" value="Genomic_DNA"/>
</dbReference>
<sequence>MEDPTMRLLSWTLCIADGKNMNSLVFPKVLSFKVVHLPLSMASSSRTQTKPSSILSGKVRVVARIRGFRDQELASDVGCSSSITTVHKVGDSEHSEKVTLSFDDHTSSRKNEYVVDHFYHQNEDTALIFSKEIKPQIARAFDGENSTFIAFGARGSGKTCTIQGSEENPGLGMMAMGEILKTVGEKHAVAVSIYEVVHNHVYDVLDAKNTEVQVLEDAQGKIKLKGLSKVCVTSLLEFQKLYSTGGTSSKSTQKITLEVPRRSHKALMIHILACNKGGNSKCIGKMNFVDLAGYENARRNSTDGTNFIEGTQINKSLNALLNVIYAVNANEARVPYRESKLARVLQDSLRGNNHISMIVCLNPFFCPDTIHAITLASRLKNITPVSVLSSSAKKYSNSGVMLSANKANSGVGVFSTTKKLTNSRLPLSAKKTNIVLKERNLFDSKEEANGTKEQVLSTENNPSNVVKLDICNGGSTLVPEKKCTSDGALFSSDVEDISSTILACSLEEIPELDTKQEKDVSVKAQNNCTDLMHHVNGDDSIEKENNHLIVNESQSPSLTARLIELRENLKSFCSSTPLSVSRPHDPEPKTPITTHKLELSNCQSGTFSKHNSGMKQSLVQDYLQFLNSASKDELKGLPGIGNKRASYILELREESPEPFKSLDDLQDIGLSAKQVKTMMKKAAAHLFS</sequence>
<proteinExistence type="predicted"/>
<name>A0ACB9HB66_9ASTR</name>
<keyword evidence="2" id="KW-1185">Reference proteome</keyword>
<comment type="caution">
    <text evidence="1">The sequence shown here is derived from an EMBL/GenBank/DDBJ whole genome shotgun (WGS) entry which is preliminary data.</text>
</comment>
<gene>
    <name evidence="1" type="ORF">L1987_35631</name>
</gene>